<dbReference type="InterPro" id="IPR000073">
    <property type="entry name" value="AB_hydrolase_1"/>
</dbReference>
<protein>
    <submittedName>
        <fullName evidence="3">Pimeloyl-ACP methyl ester carboxylesterase</fullName>
    </submittedName>
</protein>
<dbReference type="Pfam" id="PF00561">
    <property type="entry name" value="Abhydrolase_1"/>
    <property type="match status" value="1"/>
</dbReference>
<evidence type="ECO:0000313" key="4">
    <source>
        <dbReference type="Proteomes" id="UP000272400"/>
    </source>
</evidence>
<dbReference type="InterPro" id="IPR029058">
    <property type="entry name" value="AB_hydrolase_fold"/>
</dbReference>
<dbReference type="InterPro" id="IPR050471">
    <property type="entry name" value="AB_hydrolase"/>
</dbReference>
<dbReference type="EMBL" id="RJKE01000001">
    <property type="protein sequence ID" value="ROO90235.1"/>
    <property type="molecule type" value="Genomic_DNA"/>
</dbReference>
<evidence type="ECO:0000259" key="2">
    <source>
        <dbReference type="Pfam" id="PF00561"/>
    </source>
</evidence>
<evidence type="ECO:0000313" key="3">
    <source>
        <dbReference type="EMBL" id="ROO90235.1"/>
    </source>
</evidence>
<feature type="region of interest" description="Disordered" evidence="1">
    <location>
        <begin position="276"/>
        <end position="302"/>
    </location>
</feature>
<gene>
    <name evidence="3" type="ORF">EDD29_7956</name>
</gene>
<evidence type="ECO:0000256" key="1">
    <source>
        <dbReference type="SAM" id="MobiDB-lite"/>
    </source>
</evidence>
<reference evidence="3 4" key="1">
    <citation type="submission" date="2018-11" db="EMBL/GenBank/DDBJ databases">
        <title>Sequencing the genomes of 1000 actinobacteria strains.</title>
        <authorList>
            <person name="Klenk H.-P."/>
        </authorList>
    </citation>
    <scope>NUCLEOTIDE SEQUENCE [LARGE SCALE GENOMIC DNA]</scope>
    <source>
        <strain evidence="3 4">DSM 44254</strain>
    </source>
</reference>
<dbReference type="Proteomes" id="UP000272400">
    <property type="component" value="Unassembled WGS sequence"/>
</dbReference>
<dbReference type="PANTHER" id="PTHR43433">
    <property type="entry name" value="HYDROLASE, ALPHA/BETA FOLD FAMILY PROTEIN"/>
    <property type="match status" value="1"/>
</dbReference>
<name>A0A3N1D9L6_9ACTN</name>
<feature type="compositionally biased region" description="Basic residues" evidence="1">
    <location>
        <begin position="280"/>
        <end position="289"/>
    </location>
</feature>
<accession>A0A3N1D9L6</accession>
<keyword evidence="4" id="KW-1185">Reference proteome</keyword>
<sequence>MTLLVGAPGGGKLVVDCLGPRDGTPVFLMHGTPGSRSGPLPRGIVLHRLGVRLLSYDRPGYGDSARRPGRCVRHAADDVRAIADHLGYERFSVVGRSGGGPHALACAALLPDRVTMAAVLVTVAPPDSKGLDWYGGMGELNRREYSGIDLDPAGGLGEIIRKADEIKKDPESLLRMLGGDLSSGDLRIVEDVEIREQLIRTYGEALKYGADGWVDDVLALRRPWGFDPSQIQVPTLLWHGSQDRFSPVDHTRWLAARIPAAETYVERGATHFGAVEGRAARRRRRRRPRTAGPASCTSTRAS</sequence>
<dbReference type="Gene3D" id="3.40.50.1820">
    <property type="entry name" value="alpha/beta hydrolase"/>
    <property type="match status" value="1"/>
</dbReference>
<dbReference type="SUPFAM" id="SSF53474">
    <property type="entry name" value="alpha/beta-Hydrolases"/>
    <property type="match status" value="1"/>
</dbReference>
<dbReference type="AlphaFoldDB" id="A0A3N1D9L6"/>
<feature type="domain" description="AB hydrolase-1" evidence="2">
    <location>
        <begin position="25"/>
        <end position="276"/>
    </location>
</feature>
<dbReference type="GO" id="GO:0003824">
    <property type="term" value="F:catalytic activity"/>
    <property type="evidence" value="ECO:0007669"/>
    <property type="project" value="UniProtKB-ARBA"/>
</dbReference>
<comment type="caution">
    <text evidence="3">The sequence shown here is derived from an EMBL/GenBank/DDBJ whole genome shotgun (WGS) entry which is preliminary data.</text>
</comment>
<proteinExistence type="predicted"/>
<dbReference type="PANTHER" id="PTHR43433:SF5">
    <property type="entry name" value="AB HYDROLASE-1 DOMAIN-CONTAINING PROTEIN"/>
    <property type="match status" value="1"/>
</dbReference>
<organism evidence="3 4">
    <name type="scientific">Actinocorallia herbida</name>
    <dbReference type="NCBI Taxonomy" id="58109"/>
    <lineage>
        <taxon>Bacteria</taxon>
        <taxon>Bacillati</taxon>
        <taxon>Actinomycetota</taxon>
        <taxon>Actinomycetes</taxon>
        <taxon>Streptosporangiales</taxon>
        <taxon>Thermomonosporaceae</taxon>
        <taxon>Actinocorallia</taxon>
    </lineage>
</organism>